<dbReference type="InterPro" id="IPR006571">
    <property type="entry name" value="TLDc_dom"/>
</dbReference>
<dbReference type="Pfam" id="PF07534">
    <property type="entry name" value="TLD"/>
    <property type="match status" value="2"/>
</dbReference>
<dbReference type="Proteomes" id="UP000041254">
    <property type="component" value="Unassembled WGS sequence"/>
</dbReference>
<evidence type="ECO:0000256" key="2">
    <source>
        <dbReference type="ARBA" id="ARBA00009540"/>
    </source>
</evidence>
<keyword evidence="3" id="KW-0496">Mitochondrion</keyword>
<evidence type="ECO:0000256" key="3">
    <source>
        <dbReference type="ARBA" id="ARBA00023128"/>
    </source>
</evidence>
<feature type="domain" description="TLDc" evidence="5">
    <location>
        <begin position="288"/>
        <end position="347"/>
    </location>
</feature>
<keyword evidence="7" id="KW-1185">Reference proteome</keyword>
<dbReference type="PhylomeDB" id="A0A0G4EZK1"/>
<accession>A0A0G4EZK1</accession>
<reference evidence="6 7" key="1">
    <citation type="submission" date="2014-11" db="EMBL/GenBank/DDBJ databases">
        <authorList>
            <person name="Zhu J."/>
            <person name="Qi W."/>
            <person name="Song R."/>
        </authorList>
    </citation>
    <scope>NUCLEOTIDE SEQUENCE [LARGE SCALE GENOMIC DNA]</scope>
</reference>
<dbReference type="OrthoDB" id="26679at2759"/>
<proteinExistence type="inferred from homology"/>
<evidence type="ECO:0000313" key="7">
    <source>
        <dbReference type="Proteomes" id="UP000041254"/>
    </source>
</evidence>
<dbReference type="InParanoid" id="A0A0G4EZK1"/>
<name>A0A0G4EZK1_VITBC</name>
<evidence type="ECO:0000256" key="4">
    <source>
        <dbReference type="ARBA" id="ARBA00040604"/>
    </source>
</evidence>
<sequence length="457" mass="49478">MKQRGARAFPLTTTRMRVLMMAVTRNLVLMILCGAWTCSQQVHLRRVQEASPPNGTSLSSSEYEGLLGLVGNGTTQLTSLYRTSVHGTSYLDLLDKVGDAKPLVLVIRKDKYVFGGFINCGIQLPDDPTDWHRYDCDTWYFSLAGHFTQPTKIDITGRGQINEVNNQWVLVAGRNADVGASAKVFVGGDLHLGWGDNERPAADIRSCSQWLHGNDLPEGYTGETMYQGGAVFGGSEKFMADEIEVLQVGSDMASADTEEASVQGSLPDEASLPASEHEGLLGLLGNDTTDLISLYRTSEHGTTYDDLLDSVGDAKPLVLVIKKDEYIFSVYISAGLRLPDEPTGDHEYDCDVWWFSLAGHFPTPTKIDIGRGQWVHVAGRQGNAGGANVHIGGMLDLGWGGSVSGRPAADIRSCSQSTDSDDLPAGYTGEWEYGDAALGGSYEFMADEIEVLHLVGL</sequence>
<evidence type="ECO:0000313" key="6">
    <source>
        <dbReference type="EMBL" id="CEM04557.1"/>
    </source>
</evidence>
<protein>
    <recommendedName>
        <fullName evidence="4">Oxidation resistance protein 1</fullName>
    </recommendedName>
</protein>
<evidence type="ECO:0000259" key="5">
    <source>
        <dbReference type="Pfam" id="PF07534"/>
    </source>
</evidence>
<comment type="subcellular location">
    <subcellularLocation>
        <location evidence="1">Mitochondrion</location>
    </subcellularLocation>
</comment>
<dbReference type="PANTHER" id="PTHR23354:SF62">
    <property type="entry name" value="MUSTARD, ISOFORM V"/>
    <property type="match status" value="1"/>
</dbReference>
<comment type="similarity">
    <text evidence="2">Belongs to the OXR1 family.</text>
</comment>
<gene>
    <name evidence="6" type="ORF">Vbra_8660</name>
</gene>
<organism evidence="6 7">
    <name type="scientific">Vitrella brassicaformis (strain CCMP3155)</name>
    <dbReference type="NCBI Taxonomy" id="1169540"/>
    <lineage>
        <taxon>Eukaryota</taxon>
        <taxon>Sar</taxon>
        <taxon>Alveolata</taxon>
        <taxon>Colpodellida</taxon>
        <taxon>Vitrellaceae</taxon>
        <taxon>Vitrella</taxon>
    </lineage>
</organism>
<dbReference type="VEuPathDB" id="CryptoDB:Vbra_8660"/>
<feature type="domain" description="TLDc" evidence="5">
    <location>
        <begin position="73"/>
        <end position="248"/>
    </location>
</feature>
<dbReference type="PANTHER" id="PTHR23354">
    <property type="entry name" value="NUCLEOLAR PROTEIN 7/ESTROGEN RECEPTOR COACTIVATOR-RELATED"/>
    <property type="match status" value="1"/>
</dbReference>
<dbReference type="GO" id="GO:0005739">
    <property type="term" value="C:mitochondrion"/>
    <property type="evidence" value="ECO:0007669"/>
    <property type="project" value="UniProtKB-SubCell"/>
</dbReference>
<evidence type="ECO:0000256" key="1">
    <source>
        <dbReference type="ARBA" id="ARBA00004173"/>
    </source>
</evidence>
<dbReference type="EMBL" id="CDMY01000353">
    <property type="protein sequence ID" value="CEM04557.1"/>
    <property type="molecule type" value="Genomic_DNA"/>
</dbReference>
<dbReference type="AlphaFoldDB" id="A0A0G4EZK1"/>